<dbReference type="GO" id="GO:0098552">
    <property type="term" value="C:side of membrane"/>
    <property type="evidence" value="ECO:0007669"/>
    <property type="project" value="UniProtKB-KW"/>
</dbReference>
<dbReference type="InterPro" id="IPR033739">
    <property type="entry name" value="M10A_MMP"/>
</dbReference>
<name>A0AAE0EHL6_9ROSI</name>
<dbReference type="PANTHER" id="PTHR10201:SF311">
    <property type="entry name" value="PEPTIDASE METALLOPEPTIDASE DOMAIN-CONTAINING PROTEIN"/>
    <property type="match status" value="1"/>
</dbReference>
<evidence type="ECO:0000313" key="13">
    <source>
        <dbReference type="EMBL" id="KAK3228399.1"/>
    </source>
</evidence>
<gene>
    <name evidence="13" type="ORF">Dsin_000280</name>
</gene>
<feature type="binding site" evidence="10">
    <location>
        <position position="192"/>
    </location>
    <ligand>
        <name>Zn(2+)</name>
        <dbReference type="ChEBI" id="CHEBI:29105"/>
        <label>1</label>
    </ligand>
</feature>
<feature type="binding site" evidence="10">
    <location>
        <position position="199"/>
    </location>
    <ligand>
        <name>Ca(2+)</name>
        <dbReference type="ChEBI" id="CHEBI:29108"/>
        <label>3</label>
    </ligand>
</feature>
<dbReference type="EMBL" id="JANJYJ010000001">
    <property type="protein sequence ID" value="KAK3228399.1"/>
    <property type="molecule type" value="Genomic_DNA"/>
</dbReference>
<comment type="cofactor">
    <cofactor evidence="10">
        <name>Zn(2+)</name>
        <dbReference type="ChEBI" id="CHEBI:29105"/>
    </cofactor>
    <text evidence="10">Binds 2 Zn(2+) ions per subunit.</text>
</comment>
<reference evidence="13" key="1">
    <citation type="journal article" date="2023" name="Plant J.">
        <title>Genome sequences and population genomics provide insights into the demographic history, inbreeding, and mutation load of two 'living fossil' tree species of Dipteronia.</title>
        <authorList>
            <person name="Feng Y."/>
            <person name="Comes H.P."/>
            <person name="Chen J."/>
            <person name="Zhu S."/>
            <person name="Lu R."/>
            <person name="Zhang X."/>
            <person name="Li P."/>
            <person name="Qiu J."/>
            <person name="Olsen K.M."/>
            <person name="Qiu Y."/>
        </authorList>
    </citation>
    <scope>NUCLEOTIDE SEQUENCE</scope>
    <source>
        <strain evidence="13">NBL</strain>
    </source>
</reference>
<feature type="binding site" evidence="10">
    <location>
        <position position="194"/>
    </location>
    <ligand>
        <name>Zn(2+)</name>
        <dbReference type="ChEBI" id="CHEBI:29105"/>
        <label>1</label>
    </ligand>
</feature>
<keyword evidence="5 10" id="KW-0479">Metal-binding</keyword>
<feature type="binding site" evidence="10">
    <location>
        <position position="222"/>
    </location>
    <ligand>
        <name>Ca(2+)</name>
        <dbReference type="ChEBI" id="CHEBI:29108"/>
        <label>1</label>
    </ligand>
</feature>
<organism evidence="13 14">
    <name type="scientific">Dipteronia sinensis</name>
    <dbReference type="NCBI Taxonomy" id="43782"/>
    <lineage>
        <taxon>Eukaryota</taxon>
        <taxon>Viridiplantae</taxon>
        <taxon>Streptophyta</taxon>
        <taxon>Embryophyta</taxon>
        <taxon>Tracheophyta</taxon>
        <taxon>Spermatophyta</taxon>
        <taxon>Magnoliopsida</taxon>
        <taxon>eudicotyledons</taxon>
        <taxon>Gunneridae</taxon>
        <taxon>Pentapetalae</taxon>
        <taxon>rosids</taxon>
        <taxon>malvids</taxon>
        <taxon>Sapindales</taxon>
        <taxon>Sapindaceae</taxon>
        <taxon>Hippocastanoideae</taxon>
        <taxon>Acereae</taxon>
        <taxon>Dipteronia</taxon>
    </lineage>
</organism>
<comment type="similarity">
    <text evidence="2">Belongs to the peptidase M10A family. Matrix metalloproteinases (MMPs) subfamily.</text>
</comment>
<feature type="binding site" evidence="10">
    <location>
        <position position="222"/>
    </location>
    <ligand>
        <name>Ca(2+)</name>
        <dbReference type="ChEBI" id="CHEBI:29108"/>
        <label>3</label>
    </ligand>
</feature>
<evidence type="ECO:0000256" key="8">
    <source>
        <dbReference type="ARBA" id="ARBA00023049"/>
    </source>
</evidence>
<dbReference type="SUPFAM" id="SSF47090">
    <property type="entry name" value="PGBD-like"/>
    <property type="match status" value="1"/>
</dbReference>
<keyword evidence="4" id="KW-0645">Protease</keyword>
<comment type="cofactor">
    <cofactor evidence="10">
        <name>Ca(2+)</name>
        <dbReference type="ChEBI" id="CHEBI:29108"/>
    </cofactor>
    <text evidence="10">Can bind about 5 Ca(2+) ions per subunit.</text>
</comment>
<dbReference type="InterPro" id="IPR021190">
    <property type="entry name" value="Pept_M10A"/>
</dbReference>
<dbReference type="GO" id="GO:0030574">
    <property type="term" value="P:collagen catabolic process"/>
    <property type="evidence" value="ECO:0007669"/>
    <property type="project" value="TreeGrafter"/>
</dbReference>
<accession>A0AAE0EHL6</accession>
<feature type="short sequence motif" description="Cysteine switch" evidence="11">
    <location>
        <begin position="95"/>
        <end position="120"/>
    </location>
</feature>
<keyword evidence="3" id="KW-0325">Glycoprotein</keyword>
<feature type="binding site" evidence="10">
    <location>
        <position position="207"/>
    </location>
    <ligand>
        <name>Zn(2+)</name>
        <dbReference type="ChEBI" id="CHEBI:29105"/>
        <label>1</label>
    </ligand>
</feature>
<dbReference type="AlphaFoldDB" id="A0AAE0EHL6"/>
<evidence type="ECO:0000256" key="1">
    <source>
        <dbReference type="ARBA" id="ARBA00004471"/>
    </source>
</evidence>
<keyword evidence="3" id="KW-0449">Lipoprotein</keyword>
<feature type="binding site" evidence="10">
    <location>
        <position position="217"/>
    </location>
    <ligand>
        <name>Zn(2+)</name>
        <dbReference type="ChEBI" id="CHEBI:29105"/>
        <label>1</label>
    </ligand>
</feature>
<evidence type="ECO:0000256" key="4">
    <source>
        <dbReference type="ARBA" id="ARBA00022670"/>
    </source>
</evidence>
<keyword evidence="3" id="KW-0472">Membrane</keyword>
<evidence type="ECO:0000259" key="12">
    <source>
        <dbReference type="SMART" id="SM00235"/>
    </source>
</evidence>
<feature type="binding site" evidence="10">
    <location>
        <position position="260"/>
    </location>
    <ligand>
        <name>Zn(2+)</name>
        <dbReference type="ChEBI" id="CHEBI:29105"/>
        <label>2</label>
        <note>catalytic</note>
    </ligand>
</feature>
<dbReference type="InterPro" id="IPR006026">
    <property type="entry name" value="Peptidase_Metallo"/>
</dbReference>
<keyword evidence="10" id="KW-0106">Calcium</keyword>
<evidence type="ECO:0000256" key="9">
    <source>
        <dbReference type="PIRSR" id="PIRSR621190-1"/>
    </source>
</evidence>
<dbReference type="SMART" id="SM00235">
    <property type="entry name" value="ZnMc"/>
    <property type="match status" value="1"/>
</dbReference>
<dbReference type="GO" id="GO:0030198">
    <property type="term" value="P:extracellular matrix organization"/>
    <property type="evidence" value="ECO:0007669"/>
    <property type="project" value="TreeGrafter"/>
</dbReference>
<feature type="active site" evidence="9">
    <location>
        <position position="242"/>
    </location>
</feature>
<evidence type="ECO:0000256" key="2">
    <source>
        <dbReference type="ARBA" id="ARBA00009614"/>
    </source>
</evidence>
<keyword evidence="8" id="KW-0482">Metalloprotease</keyword>
<dbReference type="InterPro" id="IPR002477">
    <property type="entry name" value="Peptidoglycan-bd-like"/>
</dbReference>
<dbReference type="GO" id="GO:0008270">
    <property type="term" value="F:zinc ion binding"/>
    <property type="evidence" value="ECO:0007669"/>
    <property type="project" value="InterPro"/>
</dbReference>
<evidence type="ECO:0000256" key="7">
    <source>
        <dbReference type="ARBA" id="ARBA00022833"/>
    </source>
</evidence>
<dbReference type="Proteomes" id="UP001281410">
    <property type="component" value="Unassembled WGS sequence"/>
</dbReference>
<dbReference type="GO" id="GO:0031012">
    <property type="term" value="C:extracellular matrix"/>
    <property type="evidence" value="ECO:0007669"/>
    <property type="project" value="InterPro"/>
</dbReference>
<comment type="caution">
    <text evidence="13">The sequence shown here is derived from an EMBL/GenBank/DDBJ whole genome shotgun (WGS) entry which is preliminary data.</text>
</comment>
<dbReference type="CDD" id="cd04278">
    <property type="entry name" value="ZnMc_MMP"/>
    <property type="match status" value="1"/>
</dbReference>
<evidence type="ECO:0000256" key="3">
    <source>
        <dbReference type="ARBA" id="ARBA00022622"/>
    </source>
</evidence>
<dbReference type="InterPro" id="IPR036365">
    <property type="entry name" value="PGBD-like_sf"/>
</dbReference>
<proteinExistence type="inferred from homology"/>
<keyword evidence="6" id="KW-0378">Hydrolase</keyword>
<keyword evidence="7 10" id="KW-0862">Zinc</keyword>
<dbReference type="GO" id="GO:0004222">
    <property type="term" value="F:metalloendopeptidase activity"/>
    <property type="evidence" value="ECO:0007669"/>
    <property type="project" value="InterPro"/>
</dbReference>
<feature type="binding site" description="in inhibited form" evidence="10">
    <location>
        <position position="97"/>
    </location>
    <ligand>
        <name>Zn(2+)</name>
        <dbReference type="ChEBI" id="CHEBI:29105"/>
        <label>2</label>
        <note>catalytic</note>
    </ligand>
</feature>
<keyword evidence="3" id="KW-0336">GPI-anchor</keyword>
<evidence type="ECO:0000256" key="5">
    <source>
        <dbReference type="ARBA" id="ARBA00022723"/>
    </source>
</evidence>
<dbReference type="GO" id="GO:0006508">
    <property type="term" value="P:proteolysis"/>
    <property type="evidence" value="ECO:0007669"/>
    <property type="project" value="UniProtKB-KW"/>
</dbReference>
<feature type="binding site" evidence="10">
    <location>
        <position position="245"/>
    </location>
    <ligand>
        <name>Zn(2+)</name>
        <dbReference type="ChEBI" id="CHEBI:29105"/>
        <label>2</label>
        <note>catalytic</note>
    </ligand>
</feature>
<feature type="binding site" evidence="10">
    <location>
        <position position="200"/>
    </location>
    <ligand>
        <name>Ca(2+)</name>
        <dbReference type="ChEBI" id="CHEBI:29108"/>
        <label>3</label>
    </ligand>
</feature>
<feature type="domain" description="Peptidase metallopeptidase" evidence="12">
    <location>
        <begin position="128"/>
        <end position="294"/>
    </location>
</feature>
<protein>
    <recommendedName>
        <fullName evidence="12">Peptidase metallopeptidase domain-containing protein</fullName>
    </recommendedName>
</protein>
<dbReference type="PRINTS" id="PR00138">
    <property type="entry name" value="MATRIXIN"/>
</dbReference>
<feature type="binding site" evidence="10">
    <location>
        <position position="219"/>
    </location>
    <ligand>
        <name>Ca(2+)</name>
        <dbReference type="ChEBI" id="CHEBI:29108"/>
        <label>3</label>
    </ligand>
</feature>
<feature type="binding site" evidence="10">
    <location>
        <position position="241"/>
    </location>
    <ligand>
        <name>Zn(2+)</name>
        <dbReference type="ChEBI" id="CHEBI:29105"/>
        <label>2</label>
        <note>catalytic</note>
    </ligand>
</feature>
<feature type="binding site" evidence="10">
    <location>
        <position position="251"/>
    </location>
    <ligand>
        <name>Zn(2+)</name>
        <dbReference type="ChEBI" id="CHEBI:29105"/>
        <label>2</label>
        <note>catalytic</note>
    </ligand>
</feature>
<dbReference type="Gene3D" id="3.40.390.10">
    <property type="entry name" value="Collagenase (Catalytic Domain)"/>
    <property type="match status" value="1"/>
</dbReference>
<dbReference type="SUPFAM" id="SSF55486">
    <property type="entry name" value="Metalloproteases ('zincins'), catalytic domain"/>
    <property type="match status" value="1"/>
</dbReference>
<dbReference type="InterPro" id="IPR001818">
    <property type="entry name" value="Pept_M10_metallopeptidase"/>
</dbReference>
<comment type="subcellular location">
    <subcellularLocation>
        <location evidence="1">Cell membrane</location>
        <topology evidence="1">Lipid-anchor</topology>
        <topology evidence="1">GPI-anchor</topology>
        <orientation evidence="1">Extracellular side</orientation>
    </subcellularLocation>
</comment>
<evidence type="ECO:0000256" key="6">
    <source>
        <dbReference type="ARBA" id="ARBA00022801"/>
    </source>
</evidence>
<feature type="binding site" evidence="10">
    <location>
        <position position="182"/>
    </location>
    <ligand>
        <name>Ca(2+)</name>
        <dbReference type="ChEBI" id="CHEBI:29108"/>
        <label>2</label>
    </ligand>
</feature>
<keyword evidence="14" id="KW-1185">Reference proteome</keyword>
<dbReference type="Pfam" id="PF00413">
    <property type="entry name" value="Peptidase_M10"/>
    <property type="match status" value="1"/>
</dbReference>
<evidence type="ECO:0000313" key="14">
    <source>
        <dbReference type="Proteomes" id="UP001281410"/>
    </source>
</evidence>
<dbReference type="Pfam" id="PF01471">
    <property type="entry name" value="PG_binding_1"/>
    <property type="match status" value="1"/>
</dbReference>
<dbReference type="PANTHER" id="PTHR10201">
    <property type="entry name" value="MATRIX METALLOPROTEINASE"/>
    <property type="match status" value="1"/>
</dbReference>
<dbReference type="GO" id="GO:0005886">
    <property type="term" value="C:plasma membrane"/>
    <property type="evidence" value="ECO:0007669"/>
    <property type="project" value="UniProtKB-SubCell"/>
</dbReference>
<evidence type="ECO:0000256" key="11">
    <source>
        <dbReference type="PIRSR" id="PIRSR621190-5"/>
    </source>
</evidence>
<evidence type="ECO:0000256" key="10">
    <source>
        <dbReference type="PIRSR" id="PIRSR621190-2"/>
    </source>
</evidence>
<dbReference type="InterPro" id="IPR024079">
    <property type="entry name" value="MetalloPept_cat_dom_sf"/>
</dbReference>
<sequence>MTRLPKTIQSKTHHIPNPFQFIHTLENCQKGQQVKGLQHLKKYLQEFGYLNYNVDHHSEVFDNLLESAIKTYQCSYGLNVTGILDSDTVNQMMKPRCGVPDYVNNGPQHGHDDKSPFHSVAHYQFIPGTPRWSKSTLTYTFNSTAEVPDSLNIKSVFQSTFQKWAGVTRFSFEEVPENSPADIMIGFHRLDHGDGNPFDGPKGVLAHAFPPSYGKCHFDSDEMWSRNPGPNELDLESVAMHELGHILGLGHEPTKPEAIMFPTFGYGRIKRDLNIDDIQGCRDRLIVNSADYALATYFEKLVWLSRLDPIKQCFVRFSSLEAVVSSYDSRFFGNIMSSESTTLSPIFTWTPNGSGGEVDEGAKSDTRDVEQQVSIADPLDVHPNKLGLMEIGVVQPVTPCRHTHEKGRFTLCLRLGMKHFVSELITKDERWKDIFFFAKGPLINGLFGKEKYIYILAFGVELKKATIVATNEKAIVVADDLTFDFPPESSPLRTMKKRKVIEADPNRKVVEVASKGPDSTLVLFPVGVSTFNDPSIFLKKSDNFLFPADEGYLKGKKTDNAVDAGSINVVAFEEKFHSQSTEMREALEDQRFSQKGLRQA</sequence>